<dbReference type="STRING" id="909626.AQJ91_12330"/>
<evidence type="ECO:0000256" key="2">
    <source>
        <dbReference type="ARBA" id="ARBA00023027"/>
    </source>
</evidence>
<dbReference type="Pfam" id="PF03721">
    <property type="entry name" value="UDPG_MGDP_dh_N"/>
    <property type="match status" value="1"/>
</dbReference>
<dbReference type="Pfam" id="PF00984">
    <property type="entry name" value="UDPG_MGDP_dh"/>
    <property type="match status" value="1"/>
</dbReference>
<dbReference type="SUPFAM" id="SSF52413">
    <property type="entry name" value="UDP-glucose/GDP-mannose dehydrogenase C-terminal domain"/>
    <property type="match status" value="1"/>
</dbReference>
<organism evidence="5 6">
    <name type="scientific">Streptomyces dysideae</name>
    <dbReference type="NCBI Taxonomy" id="909626"/>
    <lineage>
        <taxon>Bacteria</taxon>
        <taxon>Bacillati</taxon>
        <taxon>Actinomycetota</taxon>
        <taxon>Actinomycetes</taxon>
        <taxon>Kitasatosporales</taxon>
        <taxon>Streptomycetaceae</taxon>
        <taxon>Streptomyces</taxon>
    </lineage>
</organism>
<dbReference type="SUPFAM" id="SSF48179">
    <property type="entry name" value="6-phosphogluconate dehydrogenase C-terminal domain-like"/>
    <property type="match status" value="1"/>
</dbReference>
<dbReference type="OrthoDB" id="5193947at2"/>
<dbReference type="Gene3D" id="3.40.50.720">
    <property type="entry name" value="NAD(P)-binding Rossmann-like Domain"/>
    <property type="match status" value="2"/>
</dbReference>
<dbReference type="GO" id="GO:0016628">
    <property type="term" value="F:oxidoreductase activity, acting on the CH-CH group of donors, NAD or NADP as acceptor"/>
    <property type="evidence" value="ECO:0007669"/>
    <property type="project" value="InterPro"/>
</dbReference>
<dbReference type="Proteomes" id="UP000053260">
    <property type="component" value="Unassembled WGS sequence"/>
</dbReference>
<dbReference type="InterPro" id="IPR014026">
    <property type="entry name" value="UDP-Glc/GDP-Man_DH_dimer"/>
</dbReference>
<dbReference type="InterPro" id="IPR028359">
    <property type="entry name" value="UDP_ManNAc/GlcNAc_DH"/>
</dbReference>
<name>A0A101V1F7_9ACTN</name>
<dbReference type="PANTHER" id="PTHR43491">
    <property type="entry name" value="UDP-N-ACETYL-D-MANNOSAMINE DEHYDROGENASE"/>
    <property type="match status" value="1"/>
</dbReference>
<dbReference type="PIRSF" id="PIRSF000124">
    <property type="entry name" value="UDPglc_GDPman_dh"/>
    <property type="match status" value="1"/>
</dbReference>
<dbReference type="InterPro" id="IPR014027">
    <property type="entry name" value="UDP-Glc/GDP-Man_DH_C"/>
</dbReference>
<dbReference type="SMART" id="SM00984">
    <property type="entry name" value="UDPG_MGDP_dh_C"/>
    <property type="match status" value="1"/>
</dbReference>
<dbReference type="InterPro" id="IPR001732">
    <property type="entry name" value="UDP-Glc/GDP-Man_DH_N"/>
</dbReference>
<dbReference type="SUPFAM" id="SSF51735">
    <property type="entry name" value="NAD(P)-binding Rossmann-fold domains"/>
    <property type="match status" value="1"/>
</dbReference>
<evidence type="ECO:0000313" key="5">
    <source>
        <dbReference type="EMBL" id="KUO20708.1"/>
    </source>
</evidence>
<gene>
    <name evidence="5" type="ORF">AQJ91_12330</name>
</gene>
<keyword evidence="2" id="KW-0520">NAD</keyword>
<keyword evidence="1" id="KW-0560">Oxidoreductase</keyword>
<dbReference type="GO" id="GO:0051287">
    <property type="term" value="F:NAD binding"/>
    <property type="evidence" value="ECO:0007669"/>
    <property type="project" value="InterPro"/>
</dbReference>
<dbReference type="Pfam" id="PF03720">
    <property type="entry name" value="UDPG_MGDP_dh_C"/>
    <property type="match status" value="1"/>
</dbReference>
<dbReference type="NCBIfam" id="TIGR03026">
    <property type="entry name" value="NDP-sugDHase"/>
    <property type="match status" value="1"/>
</dbReference>
<dbReference type="GO" id="GO:0000271">
    <property type="term" value="P:polysaccharide biosynthetic process"/>
    <property type="evidence" value="ECO:0007669"/>
    <property type="project" value="InterPro"/>
</dbReference>
<dbReference type="InterPro" id="IPR036220">
    <property type="entry name" value="UDP-Glc/GDP-Man_DH_C_sf"/>
</dbReference>
<feature type="domain" description="UDP-glucose/GDP-mannose dehydrogenase C-terminal" evidence="4">
    <location>
        <begin position="328"/>
        <end position="423"/>
    </location>
</feature>
<dbReference type="GO" id="GO:0016616">
    <property type="term" value="F:oxidoreductase activity, acting on the CH-OH group of donors, NAD or NADP as acceptor"/>
    <property type="evidence" value="ECO:0007669"/>
    <property type="project" value="InterPro"/>
</dbReference>
<protein>
    <submittedName>
        <fullName evidence="5">UDP-N-acetyl-D-glucosamine dehydrogenase</fullName>
    </submittedName>
</protein>
<dbReference type="PANTHER" id="PTHR43491:SF1">
    <property type="entry name" value="UDP-N-ACETYL-D-MANNOSAMINE DEHYDROGENASE"/>
    <property type="match status" value="1"/>
</dbReference>
<dbReference type="InterPro" id="IPR017476">
    <property type="entry name" value="UDP-Glc/GDP-Man"/>
</dbReference>
<evidence type="ECO:0000259" key="4">
    <source>
        <dbReference type="SMART" id="SM00984"/>
    </source>
</evidence>
<dbReference type="InterPro" id="IPR008927">
    <property type="entry name" value="6-PGluconate_DH-like_C_sf"/>
</dbReference>
<dbReference type="RefSeq" id="WP_067019700.1">
    <property type="nucleotide sequence ID" value="NZ_KQ949080.1"/>
</dbReference>
<sequence length="430" mass="46376">MSRTVEQETDTRPDVVVIGLGYVGLPLAHEAVRSGLTVVGLDQKSQVVDQLNASRSHVDDITDEDVGAMLAGGFRAVADVSGLTAPRTVVICVPTPLSGTDGPDLTAVRAASETVGRMLEPGMLVVLESTSYPGTTDEFVRPILEKLSGLSAGIDFHLAFSPERIDPGNTAFGLRNTPKIVGGHTQECATAAAAFYSKLCDQVVQARSTREAEMAKLLENTYRFVNIGLVNEMAIFCRELGVDLWDAIRCASTKPFGFQAFYPGPGIGGHCIPIDPFYLSHKVRTLGYPFRFVALAEDINNRMPGYVVDRAIELLNENNKAVNGANVLLLGATYKADVADERETPVRPIARKLRARGARLAYHDPYVSQCRVDGLPLRRATDLDAEAAAADLTILLQAHSIYDMDVIARRARLLLDTRGKARAAAGAVTL</sequence>
<reference evidence="5 6" key="1">
    <citation type="submission" date="2015-10" db="EMBL/GenBank/DDBJ databases">
        <title>Draft genome sequence of Streptomyces sp. RV15, isolated from a marine sponge.</title>
        <authorList>
            <person name="Ruckert C."/>
            <person name="Abdelmohsen U.R."/>
            <person name="Winkler A."/>
            <person name="Hentschel U."/>
            <person name="Kalinowski J."/>
            <person name="Kampfer P."/>
            <person name="Glaeser S."/>
        </authorList>
    </citation>
    <scope>NUCLEOTIDE SEQUENCE [LARGE SCALE GENOMIC DNA]</scope>
    <source>
        <strain evidence="5 6">RV15</strain>
    </source>
</reference>
<evidence type="ECO:0000313" key="6">
    <source>
        <dbReference type="Proteomes" id="UP000053260"/>
    </source>
</evidence>
<dbReference type="EMBL" id="LMXB01000031">
    <property type="protein sequence ID" value="KUO20708.1"/>
    <property type="molecule type" value="Genomic_DNA"/>
</dbReference>
<keyword evidence="6" id="KW-1185">Reference proteome</keyword>
<comment type="similarity">
    <text evidence="3">Belongs to the UDP-glucose/GDP-mannose dehydrogenase family.</text>
</comment>
<dbReference type="PIRSF" id="PIRSF500136">
    <property type="entry name" value="UDP_ManNAc_DH"/>
    <property type="match status" value="1"/>
</dbReference>
<evidence type="ECO:0000256" key="1">
    <source>
        <dbReference type="ARBA" id="ARBA00023002"/>
    </source>
</evidence>
<accession>A0A101V1F7</accession>
<proteinExistence type="inferred from homology"/>
<dbReference type="InterPro" id="IPR036291">
    <property type="entry name" value="NAD(P)-bd_dom_sf"/>
</dbReference>
<comment type="caution">
    <text evidence="5">The sequence shown here is derived from an EMBL/GenBank/DDBJ whole genome shotgun (WGS) entry which is preliminary data.</text>
</comment>
<evidence type="ECO:0000256" key="3">
    <source>
        <dbReference type="PIRNR" id="PIRNR000124"/>
    </source>
</evidence>
<dbReference type="AlphaFoldDB" id="A0A101V1F7"/>